<dbReference type="PANTHER" id="PTHR30026">
    <property type="entry name" value="OUTER MEMBRANE PROTEIN TOLC"/>
    <property type="match status" value="1"/>
</dbReference>
<evidence type="ECO:0000256" key="2">
    <source>
        <dbReference type="ARBA" id="ARBA00022452"/>
    </source>
</evidence>
<dbReference type="GO" id="GO:0015562">
    <property type="term" value="F:efflux transmembrane transporter activity"/>
    <property type="evidence" value="ECO:0007669"/>
    <property type="project" value="InterPro"/>
</dbReference>
<keyword evidence="6" id="KW-0175">Coiled coil</keyword>
<dbReference type="Proteomes" id="UP000032067">
    <property type="component" value="Unassembled WGS sequence"/>
</dbReference>
<keyword evidence="3" id="KW-0812">Transmembrane</keyword>
<evidence type="ECO:0000313" key="9">
    <source>
        <dbReference type="Proteomes" id="UP000032067"/>
    </source>
</evidence>
<dbReference type="AlphaFoldDB" id="A0A0D0KAZ4"/>
<feature type="region of interest" description="Disordered" evidence="7">
    <location>
        <begin position="96"/>
        <end position="125"/>
    </location>
</feature>
<dbReference type="Gene3D" id="1.20.1600.10">
    <property type="entry name" value="Outer membrane efflux proteins (OEP)"/>
    <property type="match status" value="1"/>
</dbReference>
<evidence type="ECO:0000256" key="1">
    <source>
        <dbReference type="ARBA" id="ARBA00004442"/>
    </source>
</evidence>
<feature type="compositionally biased region" description="Low complexity" evidence="7">
    <location>
        <begin position="99"/>
        <end position="118"/>
    </location>
</feature>
<keyword evidence="5" id="KW-0998">Cell outer membrane</keyword>
<evidence type="ECO:0000256" key="6">
    <source>
        <dbReference type="SAM" id="Coils"/>
    </source>
</evidence>
<evidence type="ECO:0000256" key="5">
    <source>
        <dbReference type="ARBA" id="ARBA00023237"/>
    </source>
</evidence>
<dbReference type="GO" id="GO:1990281">
    <property type="term" value="C:efflux pump complex"/>
    <property type="evidence" value="ECO:0007669"/>
    <property type="project" value="TreeGrafter"/>
</dbReference>
<comment type="subcellular location">
    <subcellularLocation>
        <location evidence="1">Cell outer membrane</location>
    </subcellularLocation>
</comment>
<evidence type="ECO:0000256" key="7">
    <source>
        <dbReference type="SAM" id="MobiDB-lite"/>
    </source>
</evidence>
<organism evidence="8 9">
    <name type="scientific">Variovorax paradoxus</name>
    <dbReference type="NCBI Taxonomy" id="34073"/>
    <lineage>
        <taxon>Bacteria</taxon>
        <taxon>Pseudomonadati</taxon>
        <taxon>Pseudomonadota</taxon>
        <taxon>Betaproteobacteria</taxon>
        <taxon>Burkholderiales</taxon>
        <taxon>Comamonadaceae</taxon>
        <taxon>Variovorax</taxon>
    </lineage>
</organism>
<evidence type="ECO:0000256" key="4">
    <source>
        <dbReference type="ARBA" id="ARBA00023136"/>
    </source>
</evidence>
<dbReference type="PANTHER" id="PTHR30026:SF21">
    <property type="entry name" value="SLR1270 PROTEIN"/>
    <property type="match status" value="1"/>
</dbReference>
<feature type="coiled-coil region" evidence="6">
    <location>
        <begin position="219"/>
        <end position="253"/>
    </location>
</feature>
<reference evidence="8 9" key="1">
    <citation type="submission" date="2014-12" db="EMBL/GenBank/DDBJ databases">
        <title>16Stimator: statistical estimation of ribosomal gene copy numbers from draft genome assemblies.</title>
        <authorList>
            <person name="Perisin M.A."/>
            <person name="Vetter M."/>
            <person name="Gilbert J.A."/>
            <person name="Bergelson J."/>
        </authorList>
    </citation>
    <scope>NUCLEOTIDE SEQUENCE [LARGE SCALE GENOMIC DNA]</scope>
    <source>
        <strain evidence="8 9">MEDvA23</strain>
    </source>
</reference>
<keyword evidence="2" id="KW-1134">Transmembrane beta strand</keyword>
<dbReference type="SUPFAM" id="SSF56954">
    <property type="entry name" value="Outer membrane efflux proteins (OEP)"/>
    <property type="match status" value="1"/>
</dbReference>
<comment type="caution">
    <text evidence="8">The sequence shown here is derived from an EMBL/GenBank/DDBJ whole genome shotgun (WGS) entry which is preliminary data.</text>
</comment>
<dbReference type="InterPro" id="IPR051906">
    <property type="entry name" value="TolC-like"/>
</dbReference>
<name>A0A0D0KAZ4_VARPD</name>
<evidence type="ECO:0000313" key="8">
    <source>
        <dbReference type="EMBL" id="KIQ23287.1"/>
    </source>
</evidence>
<protein>
    <submittedName>
        <fullName evidence="8">Transporter</fullName>
    </submittedName>
</protein>
<dbReference type="EMBL" id="JXQQ01000076">
    <property type="protein sequence ID" value="KIQ23287.1"/>
    <property type="molecule type" value="Genomic_DNA"/>
</dbReference>
<keyword evidence="4" id="KW-0472">Membrane</keyword>
<sequence>MPAVCTAALAALLAGCSVTPEPLAKDHLRLRVDRNLAGLTEGQEPVGGEITLYEAMARALKYNLDYKVAMMEEAVRGQELDRTRFDMLPQLVANAGYNSRSNDSGASSRSLLSGRQSLEPSTSVERQTTAADLSLSWDVLDFGVSYARAKQAADQRLISLESRRKVAARMVEDVRTAYWRAVSAERLIAKLTQLSGDVTSALGDSEEIARRRTASPLAALTYQRDLIDVERQIQALQRELVIAKAQLAALMNLTPGTEFRLSLPERTALSTDFCLSGEAMIRTALENRSELRDIAYRLRINEQDGTVALLRNLPSLRAFIGANYDSNSYLYNNNWSGVGVRASWNVLSLFRYPADKRVIQAQTEWLGERERALTMAVMTQVHVSRAQFAFARQSLVTASRYTQVQTGINDQIRSAFKAKQEGRQRLIREEMNGLLAEVRYDLAYADMQNAFANVYSSIGLDSFTPEVSSRDSVRDLASGLQRLWQSRQDVTGVTSAAACTASS</sequence>
<gene>
    <name evidence="8" type="ORF">RT97_25875</name>
</gene>
<dbReference type="GO" id="GO:0015288">
    <property type="term" value="F:porin activity"/>
    <property type="evidence" value="ECO:0007669"/>
    <property type="project" value="TreeGrafter"/>
</dbReference>
<proteinExistence type="predicted"/>
<evidence type="ECO:0000256" key="3">
    <source>
        <dbReference type="ARBA" id="ARBA00022692"/>
    </source>
</evidence>
<dbReference type="GO" id="GO:0009279">
    <property type="term" value="C:cell outer membrane"/>
    <property type="evidence" value="ECO:0007669"/>
    <property type="project" value="UniProtKB-SubCell"/>
</dbReference>
<accession>A0A0D0KAZ4</accession>